<dbReference type="AlphaFoldDB" id="A0A559MDB1"/>
<feature type="compositionally biased region" description="Basic and acidic residues" evidence="1">
    <location>
        <begin position="132"/>
        <end position="175"/>
    </location>
</feature>
<comment type="caution">
    <text evidence="2">The sequence shown here is derived from an EMBL/GenBank/DDBJ whole genome shotgun (WGS) entry which is preliminary data.</text>
</comment>
<feature type="region of interest" description="Disordered" evidence="1">
    <location>
        <begin position="132"/>
        <end position="261"/>
    </location>
</feature>
<protein>
    <submittedName>
        <fullName evidence="2">Uncharacterized protein</fullName>
    </submittedName>
</protein>
<feature type="compositionally biased region" description="Basic and acidic residues" evidence="1">
    <location>
        <begin position="231"/>
        <end position="250"/>
    </location>
</feature>
<organism evidence="2 3">
    <name type="scientific">Lachnellula willkommii</name>
    <dbReference type="NCBI Taxonomy" id="215461"/>
    <lineage>
        <taxon>Eukaryota</taxon>
        <taxon>Fungi</taxon>
        <taxon>Dikarya</taxon>
        <taxon>Ascomycota</taxon>
        <taxon>Pezizomycotina</taxon>
        <taxon>Leotiomycetes</taxon>
        <taxon>Helotiales</taxon>
        <taxon>Lachnaceae</taxon>
        <taxon>Lachnellula</taxon>
    </lineage>
</organism>
<name>A0A559MDB1_9HELO</name>
<dbReference type="EMBL" id="QGML01000701">
    <property type="protein sequence ID" value="TVY90926.1"/>
    <property type="molecule type" value="Genomic_DNA"/>
</dbReference>
<feature type="compositionally biased region" description="Basic residues" evidence="1">
    <location>
        <begin position="176"/>
        <end position="190"/>
    </location>
</feature>
<reference evidence="2 3" key="1">
    <citation type="submission" date="2018-05" db="EMBL/GenBank/DDBJ databases">
        <title>Genome sequencing and assembly of the regulated plant pathogen Lachnellula willkommii and related sister species for the development of diagnostic species identification markers.</title>
        <authorList>
            <person name="Giroux E."/>
            <person name="Bilodeau G."/>
        </authorList>
    </citation>
    <scope>NUCLEOTIDE SEQUENCE [LARGE SCALE GENOMIC DNA]</scope>
    <source>
        <strain evidence="2 3">CBS 172.35</strain>
    </source>
</reference>
<feature type="compositionally biased region" description="Polar residues" evidence="1">
    <location>
        <begin position="211"/>
        <end position="229"/>
    </location>
</feature>
<evidence type="ECO:0000313" key="3">
    <source>
        <dbReference type="Proteomes" id="UP000315522"/>
    </source>
</evidence>
<keyword evidence="3" id="KW-1185">Reference proteome</keyword>
<feature type="compositionally biased region" description="Basic and acidic residues" evidence="1">
    <location>
        <begin position="191"/>
        <end position="204"/>
    </location>
</feature>
<feature type="region of interest" description="Disordered" evidence="1">
    <location>
        <begin position="361"/>
        <end position="405"/>
    </location>
</feature>
<evidence type="ECO:0000256" key="1">
    <source>
        <dbReference type="SAM" id="MobiDB-lite"/>
    </source>
</evidence>
<gene>
    <name evidence="2" type="ORF">LAWI1_G002764</name>
</gene>
<feature type="compositionally biased region" description="Basic and acidic residues" evidence="1">
    <location>
        <begin position="378"/>
        <end position="398"/>
    </location>
</feature>
<proteinExistence type="predicted"/>
<feature type="compositionally biased region" description="Basic and acidic residues" evidence="1">
    <location>
        <begin position="361"/>
        <end position="371"/>
    </location>
</feature>
<evidence type="ECO:0000313" key="2">
    <source>
        <dbReference type="EMBL" id="TVY90926.1"/>
    </source>
</evidence>
<accession>A0A559MDB1</accession>
<sequence>MSVPWSVEYNKTKFCFVLEKKANVVLVLSQLDDRYFAGLAGQYEFELSFRVHRAGEEDYIVRSHGGYSMRRSVTAELELEAGEYHVLVKIDATRNTDASPVEDVVRNNVKERRDKLLRIGLAYDLAHAKGEIKETEEEKKGRKRAEAVKEAKEKKTTREKLEKEKRKRTHNENKEKRKQRAAAVKRKEKAKAKAEKLAAERELVAKPNEPANEQASGKSDTANATSVTGEATEKNEKEPPSTESTEKPEDINAAAPKTLEIPILGARASVAPSIPGLDSDDESDIVSIISDISSGVVEDAIAEAKLVAEAAIPAPPPPNSDDEDEFEKDPWNAIVVVGLRVYSKDSGVSVKVIRPRDWEHVEGKGEAKLDVDDSAADATKDIELESEKQEKSKKERGSEGSGVMV</sequence>
<dbReference type="Proteomes" id="UP000315522">
    <property type="component" value="Unassembled WGS sequence"/>
</dbReference>